<evidence type="ECO:0000256" key="5">
    <source>
        <dbReference type="PROSITE-ProRule" id="PRU10141"/>
    </source>
</evidence>
<reference evidence="8 9" key="1">
    <citation type="journal article" date="2019" name="Int. J. Syst. Evol. Microbiol.">
        <title>The Global Catalogue of Microorganisms (GCM) 10K type strain sequencing project: providing services to taxonomists for standard genome sequencing and annotation.</title>
        <authorList>
            <consortium name="The Broad Institute Genomics Platform"/>
            <consortium name="The Broad Institute Genome Sequencing Center for Infectious Disease"/>
            <person name="Wu L."/>
            <person name="Ma J."/>
        </authorList>
    </citation>
    <scope>NUCLEOTIDE SEQUENCE [LARGE SCALE GENOMIC DNA]</scope>
    <source>
        <strain evidence="8 9">JCM 15503</strain>
    </source>
</reference>
<name>A0ABN1KF96_9BURK</name>
<dbReference type="PROSITE" id="PS00107">
    <property type="entry name" value="PROTEIN_KINASE_ATP"/>
    <property type="match status" value="1"/>
</dbReference>
<evidence type="ECO:0000256" key="6">
    <source>
        <dbReference type="SAM" id="MobiDB-lite"/>
    </source>
</evidence>
<dbReference type="PANTHER" id="PTHR43289:SF34">
    <property type="entry name" value="SERINE_THREONINE-PROTEIN KINASE YBDM-RELATED"/>
    <property type="match status" value="1"/>
</dbReference>
<dbReference type="PROSITE" id="PS00108">
    <property type="entry name" value="PROTEIN_KINASE_ST"/>
    <property type="match status" value="1"/>
</dbReference>
<feature type="region of interest" description="Disordered" evidence="6">
    <location>
        <begin position="959"/>
        <end position="984"/>
    </location>
</feature>
<dbReference type="SUPFAM" id="SSF56112">
    <property type="entry name" value="Protein kinase-like (PK-like)"/>
    <property type="match status" value="1"/>
</dbReference>
<dbReference type="InterPro" id="IPR019734">
    <property type="entry name" value="TPR_rpt"/>
</dbReference>
<dbReference type="Pfam" id="PF00069">
    <property type="entry name" value="Pkinase"/>
    <property type="match status" value="1"/>
</dbReference>
<dbReference type="PANTHER" id="PTHR43289">
    <property type="entry name" value="MITOGEN-ACTIVATED PROTEIN KINASE KINASE KINASE 20-RELATED"/>
    <property type="match status" value="1"/>
</dbReference>
<keyword evidence="3" id="KW-0418">Kinase</keyword>
<dbReference type="InterPro" id="IPR011009">
    <property type="entry name" value="Kinase-like_dom_sf"/>
</dbReference>
<keyword evidence="4 5" id="KW-0067">ATP-binding</keyword>
<evidence type="ECO:0000313" key="9">
    <source>
        <dbReference type="Proteomes" id="UP001500279"/>
    </source>
</evidence>
<proteinExistence type="predicted"/>
<dbReference type="EMBL" id="BAAAEW010000042">
    <property type="protein sequence ID" value="GAA0764498.1"/>
    <property type="molecule type" value="Genomic_DNA"/>
</dbReference>
<evidence type="ECO:0000256" key="1">
    <source>
        <dbReference type="ARBA" id="ARBA00022679"/>
    </source>
</evidence>
<protein>
    <recommendedName>
        <fullName evidence="7">Protein kinase domain-containing protein</fullName>
    </recommendedName>
</protein>
<evidence type="ECO:0000256" key="3">
    <source>
        <dbReference type="ARBA" id="ARBA00022777"/>
    </source>
</evidence>
<feature type="domain" description="Protein kinase" evidence="7">
    <location>
        <begin position="89"/>
        <end position="362"/>
    </location>
</feature>
<dbReference type="InterPro" id="IPR008271">
    <property type="entry name" value="Ser/Thr_kinase_AS"/>
</dbReference>
<gene>
    <name evidence="8" type="ORF">GCM10009107_50690</name>
</gene>
<dbReference type="SUPFAM" id="SSF48452">
    <property type="entry name" value="TPR-like"/>
    <property type="match status" value="3"/>
</dbReference>
<evidence type="ECO:0000313" key="8">
    <source>
        <dbReference type="EMBL" id="GAA0764498.1"/>
    </source>
</evidence>
<feature type="binding site" evidence="5">
    <location>
        <position position="120"/>
    </location>
    <ligand>
        <name>ATP</name>
        <dbReference type="ChEBI" id="CHEBI:30616"/>
    </ligand>
</feature>
<comment type="caution">
    <text evidence="8">The sequence shown here is derived from an EMBL/GenBank/DDBJ whole genome shotgun (WGS) entry which is preliminary data.</text>
</comment>
<dbReference type="Gene3D" id="3.30.200.20">
    <property type="entry name" value="Phosphorylase Kinase, domain 1"/>
    <property type="match status" value="1"/>
</dbReference>
<organism evidence="8 9">
    <name type="scientific">Ideonella azotifigens</name>
    <dbReference type="NCBI Taxonomy" id="513160"/>
    <lineage>
        <taxon>Bacteria</taxon>
        <taxon>Pseudomonadati</taxon>
        <taxon>Pseudomonadota</taxon>
        <taxon>Betaproteobacteria</taxon>
        <taxon>Burkholderiales</taxon>
        <taxon>Sphaerotilaceae</taxon>
        <taxon>Ideonella</taxon>
    </lineage>
</organism>
<sequence>MKPLTPFAAQWSALSALLDEALNLPAPDREAWLAGLSGERLTHREALGALLARQADIETGDFLSALPWLEPPSSAPGHGLGPGSEVGAYRLIEAIGQGGMGSVWLAERADGLVQRQVALKLPRVTWGDTFAERLAREREILASLAHPHIARLYDAGVDAHGRPYLAMEYVQGEPIDAYCRHHALPLRERVALLLQVMAAVAHAHARLVVHRDLKPSNILVTSEGQASLLDFGIAKLLDGEQTQATALTEQSGRALTLDYASPEQIRGEPLGTASDIYSMAVVAYEVLADVRPYRLKRGSAAELEEVIAGAEVPSASSASTDPALRKQLRGDLDAILNHALKKSAAERYPTMEAFAQDLRRWLDGEPVQAQPDRIAYRAAKFVGRHRLQVAAGAAVVAALVAGTGISAWQAHEARRAAAEARTQTATAAAVKTFMERVFLANSGDQADPKRAREMTARALLDQGAARLEIDLRNAPEARLQLYATLAGLYGEMELKEQAYSLADKRLALARELHGVPSLAVAQALIARAQFFVTGDKQKEALSLLSEATASMNAVPPLDPDYASTRVELGVTLADAYQRQTPLQALPYAERAVTSATAQQFPGQRVKALRIQADVLSRLERNAEAQAALKEVASMIEGDHSLGWHDVVDVYSNLADLQSRAGQRADAEASYKRALVLWSDGAGATQDLAIIHNRLAISHYISGQYAEAVEASRTSAEWARQLPPDTPLGLFPATFLGNHGRALNAWGHSEEALSVINEGLGMIAHRQQATGQPAVEHEGPLQAFRAEALIDLGRLSEAEHAVKRCWELLGDNRTHQITFANNARRAFWVASGQANKALDDFSQSPRPSSPDPSATARWRAQQAMFEMAAGDATAAQHDAEAALAMIHEDPNRAYLRYPEGIASFALGQALLAQGDAKSATAALTHAEELYRGMYDAVLSLQLARLLSVQARALDRIQDTENAKRKEAEARAIRARHRGDVVKSPR</sequence>
<evidence type="ECO:0000256" key="4">
    <source>
        <dbReference type="ARBA" id="ARBA00022840"/>
    </source>
</evidence>
<dbReference type="Gene3D" id="1.25.40.10">
    <property type="entry name" value="Tetratricopeptide repeat domain"/>
    <property type="match status" value="3"/>
</dbReference>
<evidence type="ECO:0000259" key="7">
    <source>
        <dbReference type="PROSITE" id="PS50011"/>
    </source>
</evidence>
<dbReference type="CDD" id="cd14014">
    <property type="entry name" value="STKc_PknB_like"/>
    <property type="match status" value="1"/>
</dbReference>
<dbReference type="Proteomes" id="UP001500279">
    <property type="component" value="Unassembled WGS sequence"/>
</dbReference>
<dbReference type="Gene3D" id="1.10.510.10">
    <property type="entry name" value="Transferase(Phosphotransferase) domain 1"/>
    <property type="match status" value="1"/>
</dbReference>
<evidence type="ECO:0000256" key="2">
    <source>
        <dbReference type="ARBA" id="ARBA00022741"/>
    </source>
</evidence>
<dbReference type="SMART" id="SM00028">
    <property type="entry name" value="TPR"/>
    <property type="match status" value="5"/>
</dbReference>
<dbReference type="InterPro" id="IPR000719">
    <property type="entry name" value="Prot_kinase_dom"/>
</dbReference>
<dbReference type="RefSeq" id="WP_231011086.1">
    <property type="nucleotide sequence ID" value="NZ_BAAAEW010000042.1"/>
</dbReference>
<dbReference type="PROSITE" id="PS50011">
    <property type="entry name" value="PROTEIN_KINASE_DOM"/>
    <property type="match status" value="1"/>
</dbReference>
<dbReference type="InterPro" id="IPR017441">
    <property type="entry name" value="Protein_kinase_ATP_BS"/>
</dbReference>
<keyword evidence="2 5" id="KW-0547">Nucleotide-binding</keyword>
<accession>A0ABN1KF96</accession>
<keyword evidence="1" id="KW-0808">Transferase</keyword>
<dbReference type="InterPro" id="IPR011990">
    <property type="entry name" value="TPR-like_helical_dom_sf"/>
</dbReference>
<keyword evidence="9" id="KW-1185">Reference proteome</keyword>
<dbReference type="SMART" id="SM00220">
    <property type="entry name" value="S_TKc"/>
    <property type="match status" value="1"/>
</dbReference>